<evidence type="ECO:0000256" key="1">
    <source>
        <dbReference type="SAM" id="SignalP"/>
    </source>
</evidence>
<sequence length="429" mass="47536">MQIRTLFFWSSLFFLAACSKPSELGLSLVEQDPANIIYTDSLSLDLQTVLTDPLTSSARTRWICGSYLDPIFGKTEAGLYANFRLTSSNASFPNASFDSLVLSLAYDSVGHYGGNISQLGVQEWQVYRLTEDIDPDEDYSADTEFLTGDLLADFSFIPKVNESVSVDDAALDPQLRIRLADSLGQYLMQPDSAIYSSNSVFKEAFKGVYIRPKTNGQQSAILRFLSESAYSKLTLYYTDSAGVAQSYDYLMDDDAESVLNISHDYSNTTVLQNNSSDSIVYLQGMNGLGVRLAFPHLANLGAIIVNKAELVIQLAEEQDRNFPAPDQLFCLEKTSTDGYLLIDDVTSSVNLNPSDPFRLFGGLLSYDGDQAYFAMNLSEYLQRLVDQETEEAALYIQTAAITDTERMRIGNGQASSLQAKLFLTYTKID</sequence>
<name>H6L438_SAPGL</name>
<dbReference type="RefSeq" id="WP_015692637.1">
    <property type="nucleotide sequence ID" value="NC_016940.1"/>
</dbReference>
<evidence type="ECO:0008006" key="4">
    <source>
        <dbReference type="Google" id="ProtNLM"/>
    </source>
</evidence>
<proteinExistence type="predicted"/>
<evidence type="ECO:0000313" key="3">
    <source>
        <dbReference type="Proteomes" id="UP000007519"/>
    </source>
</evidence>
<dbReference type="AlphaFoldDB" id="H6L438"/>
<feature type="signal peptide" evidence="1">
    <location>
        <begin position="1"/>
        <end position="16"/>
    </location>
</feature>
<dbReference type="OrthoDB" id="1110209at2"/>
<feature type="chain" id="PRO_5003603874" description="Lipoprotein" evidence="1">
    <location>
        <begin position="17"/>
        <end position="429"/>
    </location>
</feature>
<evidence type="ECO:0000313" key="2">
    <source>
        <dbReference type="EMBL" id="AFC25022.1"/>
    </source>
</evidence>
<dbReference type="Pfam" id="PF14092">
    <property type="entry name" value="DUF4270"/>
    <property type="match status" value="1"/>
</dbReference>
<gene>
    <name evidence="2" type="ordered locus">SGRA_2293</name>
</gene>
<dbReference type="STRING" id="984262.SGRA_2293"/>
<protein>
    <recommendedName>
        <fullName evidence="4">Lipoprotein</fullName>
    </recommendedName>
</protein>
<dbReference type="KEGG" id="sgn:SGRA_2293"/>
<accession>H6L438</accession>
<reference evidence="2 3" key="1">
    <citation type="journal article" date="2012" name="Stand. Genomic Sci.">
        <title>Complete genome sequencing and analysis of Saprospira grandis str. Lewin, a predatory marine bacterium.</title>
        <authorList>
            <person name="Saw J.H."/>
            <person name="Yuryev A."/>
            <person name="Kanbe M."/>
            <person name="Hou S."/>
            <person name="Young A.G."/>
            <person name="Aizawa S."/>
            <person name="Alam M."/>
        </authorList>
    </citation>
    <scope>NUCLEOTIDE SEQUENCE [LARGE SCALE GENOMIC DNA]</scope>
    <source>
        <strain evidence="2 3">Lewin</strain>
    </source>
</reference>
<dbReference type="eggNOG" id="ENOG5030W5Z">
    <property type="taxonomic scope" value="Bacteria"/>
</dbReference>
<dbReference type="EMBL" id="CP002831">
    <property type="protein sequence ID" value="AFC25022.1"/>
    <property type="molecule type" value="Genomic_DNA"/>
</dbReference>
<dbReference type="HOGENOM" id="CLU_042640_0_0_10"/>
<dbReference type="PROSITE" id="PS51257">
    <property type="entry name" value="PROKAR_LIPOPROTEIN"/>
    <property type="match status" value="1"/>
</dbReference>
<keyword evidence="3" id="KW-1185">Reference proteome</keyword>
<keyword evidence="1" id="KW-0732">Signal</keyword>
<organism evidence="2 3">
    <name type="scientific">Saprospira grandis (strain Lewin)</name>
    <dbReference type="NCBI Taxonomy" id="984262"/>
    <lineage>
        <taxon>Bacteria</taxon>
        <taxon>Pseudomonadati</taxon>
        <taxon>Bacteroidota</taxon>
        <taxon>Saprospiria</taxon>
        <taxon>Saprospirales</taxon>
        <taxon>Saprospiraceae</taxon>
        <taxon>Saprospira</taxon>
    </lineage>
</organism>
<dbReference type="Proteomes" id="UP000007519">
    <property type="component" value="Chromosome"/>
</dbReference>
<dbReference type="InterPro" id="IPR025366">
    <property type="entry name" value="DUF4270"/>
</dbReference>